<dbReference type="EMBL" id="JAERTY010000008">
    <property type="protein sequence ID" value="MBL1410108.1"/>
    <property type="molecule type" value="Genomic_DNA"/>
</dbReference>
<name>A0ABS1R5X9_9SPHI</name>
<sequence length="147" mass="17672">MTTNDTKQIVALYFEEKNHITHKYDKKLIINNRKYRIRPDDAYYFANKVVIVEYENNLRPVESISKYLWLFRKTNWLNENIKISLLLTINNCKVESDYKIRTESILELGELLKQLYPDHFDFSLLSYSDLDNDNINISLDLLMAKQW</sequence>
<proteinExistence type="predicted"/>
<evidence type="ECO:0000313" key="1">
    <source>
        <dbReference type="EMBL" id="MBL1410108.1"/>
    </source>
</evidence>
<dbReference type="RefSeq" id="WP_202103813.1">
    <property type="nucleotide sequence ID" value="NZ_JAERTY010000008.1"/>
</dbReference>
<gene>
    <name evidence="1" type="ORF">JKG61_15240</name>
</gene>
<reference evidence="1 2" key="1">
    <citation type="submission" date="2021-01" db="EMBL/GenBank/DDBJ databases">
        <title>C459-1 draft genome sequence.</title>
        <authorList>
            <person name="Zhang X.-F."/>
        </authorList>
    </citation>
    <scope>NUCLEOTIDE SEQUENCE [LARGE SCALE GENOMIC DNA]</scope>
    <source>
        <strain evidence="2">C459-1</strain>
    </source>
</reference>
<keyword evidence="2" id="KW-1185">Reference proteome</keyword>
<organism evidence="1 2">
    <name type="scientific">Sphingobacterium faecale</name>
    <dbReference type="NCBI Taxonomy" id="2803775"/>
    <lineage>
        <taxon>Bacteria</taxon>
        <taxon>Pseudomonadati</taxon>
        <taxon>Bacteroidota</taxon>
        <taxon>Sphingobacteriia</taxon>
        <taxon>Sphingobacteriales</taxon>
        <taxon>Sphingobacteriaceae</taxon>
        <taxon>Sphingobacterium</taxon>
    </lineage>
</organism>
<comment type="caution">
    <text evidence="1">The sequence shown here is derived from an EMBL/GenBank/DDBJ whole genome shotgun (WGS) entry which is preliminary data.</text>
</comment>
<protein>
    <recommendedName>
        <fullName evidence="3">DUF1882 domain-containing protein</fullName>
    </recommendedName>
</protein>
<evidence type="ECO:0000313" key="2">
    <source>
        <dbReference type="Proteomes" id="UP000625283"/>
    </source>
</evidence>
<accession>A0ABS1R5X9</accession>
<dbReference type="Proteomes" id="UP000625283">
    <property type="component" value="Unassembled WGS sequence"/>
</dbReference>
<evidence type="ECO:0008006" key="3">
    <source>
        <dbReference type="Google" id="ProtNLM"/>
    </source>
</evidence>